<dbReference type="PANTHER" id="PTHR43301">
    <property type="entry name" value="ARABINAN ENDO-1,5-ALPHA-L-ARABINOSIDASE"/>
    <property type="match status" value="1"/>
</dbReference>
<keyword evidence="3" id="KW-0378">Hydrolase</keyword>
<dbReference type="SUPFAM" id="SSF75005">
    <property type="entry name" value="Arabinanase/levansucrase/invertase"/>
    <property type="match status" value="1"/>
</dbReference>
<comment type="caution">
    <text evidence="9">The sequence shown here is derived from an EMBL/GenBank/DDBJ whole genome shotgun (WGS) entry which is preliminary data.</text>
</comment>
<dbReference type="InterPro" id="IPR023296">
    <property type="entry name" value="Glyco_hydro_beta-prop_sf"/>
</dbReference>
<evidence type="ECO:0000256" key="6">
    <source>
        <dbReference type="SAM" id="SignalP"/>
    </source>
</evidence>
<feature type="signal peptide" evidence="6">
    <location>
        <begin position="1"/>
        <end position="25"/>
    </location>
</feature>
<feature type="domain" description="Extracellular endo-alpha-(1-&gt;5)-L-arabinanase C-terminal" evidence="7">
    <location>
        <begin position="385"/>
        <end position="489"/>
    </location>
</feature>
<dbReference type="Pfam" id="PF20578">
    <property type="entry name" value="aBig_2"/>
    <property type="match status" value="1"/>
</dbReference>
<sequence>MTIRWSRRIATVTAASLALPLTAAAAGADPRTPPDPAPPTFTDVEVHDPSLVTTEAGEHWVFGSHLAAAKTDDFVQWEQTANHVTPDNPLFEDVTTELAETFEWAETDTLWAADVHRLESDGRYYMYYNACEGSSPRSALGVAVADDVDGPYEDLGIILRSGHREGEGPAEDGTTYDAHVHPNAVDPDTFYDAEGDLWMVYGSFSGGIFILAMDEETGLPEPGQGYGTHLVGGNHSRIEGPAMMYDPDTEYYYLFTSFGGLTADEGYNMRVMRSTSPDGPYEDAAGDPMSEVRSDPDLPIFDDASIEGAGTKLMGNYLFQREVGDPGEGIGDGRVSPGHNTVHRDPETGQMLLIFHSRFPQQGERHQVRVREMRMNADGWPVVAPYRYAGGHDATSFLRKQVVGDYRFVVHDKAITPEIREATTVTLHQDGSVSGTVDGRWRLSDQNRLHLRVDGAEYDGVVSREWDPTGQRWITTFSVVGDQGVPLWGSALEPMTDQEIVDAVVADLDLPTADAVVADLELPTTGTHGATVAWTSSAPDVVAPTGEVTRPGADDGDATVTLTAEVTSGDVTATTTFAVTVPAEPEPGLVARYAFDGDLASTGDAATGTVTGTRVDTTGGQVSYTDGAHGQGLVLDGSSGVRLPDGLITGHDYSVSLWLAPEARTPFTTAFFGARDTTSWTSLLPQAGWGEGNSLLWSGTDPYYDGDLGTRLPLGEWSHVAYTVAAGEVTIYLDGEVVHTGSDFPDVFTTADGVFALGVNWWDAPYRGAVDDLQVYLGALDADQVAAVGAGEVAEL</sequence>
<proteinExistence type="inferred from homology"/>
<comment type="pathway">
    <text evidence="1">Glycan metabolism; L-arabinan degradation.</text>
</comment>
<dbReference type="Gene3D" id="2.115.10.20">
    <property type="entry name" value="Glycosyl hydrolase domain, family 43"/>
    <property type="match status" value="1"/>
</dbReference>
<dbReference type="PANTHER" id="PTHR43301:SF3">
    <property type="entry name" value="ARABINAN ENDO-1,5-ALPHA-L-ARABINOSIDASE A-RELATED"/>
    <property type="match status" value="1"/>
</dbReference>
<feature type="region of interest" description="Disordered" evidence="5">
    <location>
        <begin position="276"/>
        <end position="299"/>
    </location>
</feature>
<dbReference type="Pfam" id="PF04616">
    <property type="entry name" value="Glyco_hydro_43"/>
    <property type="match status" value="1"/>
</dbReference>
<keyword evidence="4" id="KW-0326">Glycosidase</keyword>
<dbReference type="SUPFAM" id="SSF49899">
    <property type="entry name" value="Concanavalin A-like lectins/glucanases"/>
    <property type="match status" value="1"/>
</dbReference>
<keyword evidence="6" id="KW-0732">Signal</keyword>
<comment type="similarity">
    <text evidence="2">Belongs to the glycosyl hydrolase 43 family.</text>
</comment>
<dbReference type="Proteomes" id="UP001310387">
    <property type="component" value="Unassembled WGS sequence"/>
</dbReference>
<dbReference type="Gene3D" id="2.40.128.10">
    <property type="match status" value="1"/>
</dbReference>
<dbReference type="CDD" id="cd18832">
    <property type="entry name" value="GH43_GsAbnA-like"/>
    <property type="match status" value="1"/>
</dbReference>
<evidence type="ECO:0000259" key="7">
    <source>
        <dbReference type="Pfam" id="PF16369"/>
    </source>
</evidence>
<gene>
    <name evidence="9" type="ORF">V5O49_07710</name>
</gene>
<organism evidence="9 10">
    <name type="scientific">Isoptericola haloaureus</name>
    <dbReference type="NCBI Taxonomy" id="1542902"/>
    <lineage>
        <taxon>Bacteria</taxon>
        <taxon>Bacillati</taxon>
        <taxon>Actinomycetota</taxon>
        <taxon>Actinomycetes</taxon>
        <taxon>Micrococcales</taxon>
        <taxon>Promicromonosporaceae</taxon>
        <taxon>Isoptericola</taxon>
    </lineage>
</organism>
<evidence type="ECO:0000256" key="5">
    <source>
        <dbReference type="SAM" id="MobiDB-lite"/>
    </source>
</evidence>
<feature type="chain" id="PRO_5045333697" evidence="6">
    <location>
        <begin position="26"/>
        <end position="796"/>
    </location>
</feature>
<dbReference type="Gene3D" id="2.60.120.200">
    <property type="match status" value="1"/>
</dbReference>
<feature type="domain" description="Atrophied bacterial Ig" evidence="8">
    <location>
        <begin position="511"/>
        <end position="583"/>
    </location>
</feature>
<dbReference type="Pfam" id="PF16369">
    <property type="entry name" value="GH43_C"/>
    <property type="match status" value="1"/>
</dbReference>
<name>A0ABU7Z682_9MICO</name>
<evidence type="ECO:0000256" key="4">
    <source>
        <dbReference type="ARBA" id="ARBA00023295"/>
    </source>
</evidence>
<evidence type="ECO:0000256" key="2">
    <source>
        <dbReference type="ARBA" id="ARBA00009865"/>
    </source>
</evidence>
<dbReference type="InterPro" id="IPR013320">
    <property type="entry name" value="ConA-like_dom_sf"/>
</dbReference>
<evidence type="ECO:0000259" key="8">
    <source>
        <dbReference type="Pfam" id="PF20578"/>
    </source>
</evidence>
<dbReference type="InterPro" id="IPR050727">
    <property type="entry name" value="GH43_arabinanases"/>
</dbReference>
<evidence type="ECO:0000256" key="1">
    <source>
        <dbReference type="ARBA" id="ARBA00004834"/>
    </source>
</evidence>
<protein>
    <submittedName>
        <fullName evidence="9">Family 43 glycosylhydrolase</fullName>
    </submittedName>
</protein>
<accession>A0ABU7Z682</accession>
<dbReference type="InterPro" id="IPR046780">
    <property type="entry name" value="aBig_2"/>
</dbReference>
<evidence type="ECO:0000313" key="9">
    <source>
        <dbReference type="EMBL" id="MEG3615009.1"/>
    </source>
</evidence>
<dbReference type="RefSeq" id="WP_332901700.1">
    <property type="nucleotide sequence ID" value="NZ_JBAGLP010000116.1"/>
</dbReference>
<dbReference type="InterPro" id="IPR032291">
    <property type="entry name" value="Abn2_C"/>
</dbReference>
<feature type="region of interest" description="Disordered" evidence="5">
    <location>
        <begin position="25"/>
        <end position="45"/>
    </location>
</feature>
<dbReference type="Pfam" id="PF13385">
    <property type="entry name" value="Laminin_G_3"/>
    <property type="match status" value="1"/>
</dbReference>
<evidence type="ECO:0000313" key="10">
    <source>
        <dbReference type="Proteomes" id="UP001310387"/>
    </source>
</evidence>
<dbReference type="EMBL" id="JBAGLP010000116">
    <property type="protein sequence ID" value="MEG3615009.1"/>
    <property type="molecule type" value="Genomic_DNA"/>
</dbReference>
<keyword evidence="10" id="KW-1185">Reference proteome</keyword>
<dbReference type="InterPro" id="IPR006710">
    <property type="entry name" value="Glyco_hydro_43"/>
</dbReference>
<reference evidence="9" key="2">
    <citation type="submission" date="2024-02" db="EMBL/GenBank/DDBJ databases">
        <authorList>
            <person name="Prathaban M."/>
            <person name="Mythili R."/>
            <person name="Sharmila Devi N."/>
            <person name="Sobanaa M."/>
            <person name="Prathiviraj R."/>
            <person name="Selvin J."/>
        </authorList>
    </citation>
    <scope>NUCLEOTIDE SEQUENCE</scope>
    <source>
        <strain evidence="9">MP1014</strain>
    </source>
</reference>
<reference evidence="9" key="1">
    <citation type="journal article" date="2024" name="Antonie Van Leeuwenhoek">
        <title>Isoptericola haloaureus sp. nov., a dimorphic actinobacterium isolated from mangrove sediments of southeast India, implicating biosaline agricultural significance through nitrogen fixation and salt tolerance genes.</title>
        <authorList>
            <person name="Prathaban M."/>
            <person name="Prathiviraj R."/>
            <person name="Ravichandran M."/>
            <person name="Natarajan S.D."/>
            <person name="Sobanaa M."/>
            <person name="Hari Krishna Kumar S."/>
            <person name="Chandrasekar V."/>
            <person name="Selvin J."/>
        </authorList>
    </citation>
    <scope>NUCLEOTIDE SEQUENCE</scope>
    <source>
        <strain evidence="9">MP1014</strain>
    </source>
</reference>
<evidence type="ECO:0000256" key="3">
    <source>
        <dbReference type="ARBA" id="ARBA00022801"/>
    </source>
</evidence>